<comment type="similarity">
    <text evidence="2">Belongs to the major facilitator superfamily.</text>
</comment>
<feature type="transmembrane region" description="Helical" evidence="9">
    <location>
        <begin position="66"/>
        <end position="87"/>
    </location>
</feature>
<accession>A0ABX6EQM3</accession>
<evidence type="ECO:0000256" key="1">
    <source>
        <dbReference type="ARBA" id="ARBA00004128"/>
    </source>
</evidence>
<dbReference type="InterPro" id="IPR036259">
    <property type="entry name" value="MFS_trans_sf"/>
</dbReference>
<dbReference type="InterPro" id="IPR011701">
    <property type="entry name" value="MFS"/>
</dbReference>
<name>A0ABX6EQM3_KLUMA</name>
<evidence type="ECO:0000256" key="9">
    <source>
        <dbReference type="SAM" id="Phobius"/>
    </source>
</evidence>
<keyword evidence="5 9" id="KW-0812">Transmembrane</keyword>
<organism evidence="10 11">
    <name type="scientific">Kluyveromyces marxianus</name>
    <name type="common">Yeast</name>
    <name type="synonym">Candida kefyr</name>
    <dbReference type="NCBI Taxonomy" id="4911"/>
    <lineage>
        <taxon>Eukaryota</taxon>
        <taxon>Fungi</taxon>
        <taxon>Dikarya</taxon>
        <taxon>Ascomycota</taxon>
        <taxon>Saccharomycotina</taxon>
        <taxon>Saccharomycetes</taxon>
        <taxon>Saccharomycetales</taxon>
        <taxon>Saccharomycetaceae</taxon>
        <taxon>Kluyveromyces</taxon>
    </lineage>
</organism>
<evidence type="ECO:0000256" key="3">
    <source>
        <dbReference type="ARBA" id="ARBA00022448"/>
    </source>
</evidence>
<evidence type="ECO:0000256" key="7">
    <source>
        <dbReference type="ARBA" id="ARBA00023136"/>
    </source>
</evidence>
<feature type="transmembrane region" description="Helical" evidence="9">
    <location>
        <begin position="269"/>
        <end position="288"/>
    </location>
</feature>
<comment type="subcellular location">
    <subcellularLocation>
        <location evidence="1">Vacuole membrane</location>
        <topology evidence="1">Multi-pass membrane protein</topology>
    </subcellularLocation>
</comment>
<dbReference type="Gene3D" id="1.20.1250.20">
    <property type="entry name" value="MFS general substrate transporter like domains"/>
    <property type="match status" value="1"/>
</dbReference>
<feature type="transmembrane region" description="Helical" evidence="9">
    <location>
        <begin position="454"/>
        <end position="475"/>
    </location>
</feature>
<sequence>MTLSSLEHRLTYHIRTWLTNSFKWSTIHSSTFIISLFACISAGLLNMVSVYTIPWQLRLGYSSLDVNLISAAANLGAYLTPPILGVLSDSHGPVILSWLSFIGYVPSYLYLSHVFRSGHDPNFIVSVVAFAVVGISTSSLYFGALVTCAKLYPDKKLLSISFPTTCFGISSLIGLQVLKLPFFHSKKEGYLDLGVVFGTFAVFYSFVFILTWISTSTISIMKLRLALAEEQEQEQEQEQCLGSEESPLLGPQRKKDQFYIKIRNFATDYLAYSFLAVMLLGLGVLEMFNTNMVNLSSLILGPESSYNVLTQFSIFSTCSRLVSGCLVDLFTKWQWPRITLIFFILSVAILAQVAIIHAMNVVDVTYLSIASAICGLSYGGLFTVFPSLTLNLWGDQVFGTAYGTFMLGPAMGSAFFGIAYARVHDSNCKSTSTSSHQHPNHNPLAESPNCIVPVFKISTAALSFAMGIILIATIMSKRLRNA</sequence>
<evidence type="ECO:0000313" key="10">
    <source>
        <dbReference type="EMBL" id="QGN14615.1"/>
    </source>
</evidence>
<dbReference type="Proteomes" id="UP000422736">
    <property type="component" value="Chromosome 2"/>
</dbReference>
<protein>
    <recommendedName>
        <fullName evidence="8">Probable transporter MCH1</fullName>
    </recommendedName>
</protein>
<dbReference type="EMBL" id="CP015055">
    <property type="protein sequence ID" value="QGN14615.1"/>
    <property type="molecule type" value="Genomic_DNA"/>
</dbReference>
<feature type="transmembrane region" description="Helical" evidence="9">
    <location>
        <begin position="94"/>
        <end position="111"/>
    </location>
</feature>
<evidence type="ECO:0000313" key="11">
    <source>
        <dbReference type="Proteomes" id="UP000422736"/>
    </source>
</evidence>
<keyword evidence="7 9" id="KW-0472">Membrane</keyword>
<feature type="transmembrane region" description="Helical" evidence="9">
    <location>
        <begin position="397"/>
        <end position="421"/>
    </location>
</feature>
<keyword evidence="6 9" id="KW-1133">Transmembrane helix</keyword>
<evidence type="ECO:0000256" key="2">
    <source>
        <dbReference type="ARBA" id="ARBA00008335"/>
    </source>
</evidence>
<evidence type="ECO:0000256" key="6">
    <source>
        <dbReference type="ARBA" id="ARBA00022989"/>
    </source>
</evidence>
<feature type="transmembrane region" description="Helical" evidence="9">
    <location>
        <begin position="157"/>
        <end position="178"/>
    </location>
</feature>
<keyword evidence="3" id="KW-0813">Transport</keyword>
<evidence type="ECO:0000256" key="5">
    <source>
        <dbReference type="ARBA" id="ARBA00022692"/>
    </source>
</evidence>
<dbReference type="PANTHER" id="PTHR21576:SF45">
    <property type="entry name" value="TRANSPORTER MCH1-RELATED"/>
    <property type="match status" value="1"/>
</dbReference>
<evidence type="ECO:0000256" key="4">
    <source>
        <dbReference type="ARBA" id="ARBA00022554"/>
    </source>
</evidence>
<feature type="transmembrane region" description="Helical" evidence="9">
    <location>
        <begin position="338"/>
        <end position="359"/>
    </location>
</feature>
<evidence type="ECO:0000256" key="8">
    <source>
        <dbReference type="ARBA" id="ARBA00039330"/>
    </source>
</evidence>
<feature type="transmembrane region" description="Helical" evidence="9">
    <location>
        <begin position="365"/>
        <end position="385"/>
    </location>
</feature>
<feature type="transmembrane region" description="Helical" evidence="9">
    <location>
        <begin position="32"/>
        <end position="54"/>
    </location>
</feature>
<proteinExistence type="inferred from homology"/>
<feature type="transmembrane region" description="Helical" evidence="9">
    <location>
        <begin position="123"/>
        <end position="145"/>
    </location>
</feature>
<feature type="transmembrane region" description="Helical" evidence="9">
    <location>
        <begin position="308"/>
        <end position="331"/>
    </location>
</feature>
<keyword evidence="11" id="KW-1185">Reference proteome</keyword>
<feature type="transmembrane region" description="Helical" evidence="9">
    <location>
        <begin position="190"/>
        <end position="213"/>
    </location>
</feature>
<gene>
    <name evidence="10" type="primary">MCH1</name>
    <name evidence="10" type="ORF">FIM1_1279</name>
</gene>
<dbReference type="CDD" id="cd17354">
    <property type="entry name" value="MFS_Mch1p_like"/>
    <property type="match status" value="1"/>
</dbReference>
<keyword evidence="4" id="KW-0926">Vacuole</keyword>
<reference evidence="10 11" key="1">
    <citation type="submission" date="2016-03" db="EMBL/GenBank/DDBJ databases">
        <title>How can Kluyveromyces marxianus grow so fast - potential evolutionary course in Saccharomyces Complex revealed by comparative genomics.</title>
        <authorList>
            <person name="Mo W."/>
            <person name="Lu W."/>
            <person name="Yang X."/>
            <person name="Qi J."/>
            <person name="Lv H."/>
        </authorList>
    </citation>
    <scope>NUCLEOTIDE SEQUENCE [LARGE SCALE GENOMIC DNA]</scope>
    <source>
        <strain evidence="10 11">FIM1</strain>
    </source>
</reference>
<dbReference type="SUPFAM" id="SSF103473">
    <property type="entry name" value="MFS general substrate transporter"/>
    <property type="match status" value="1"/>
</dbReference>
<dbReference type="PANTHER" id="PTHR21576">
    <property type="entry name" value="UNCHARACTERIZED NODULIN-LIKE PROTEIN"/>
    <property type="match status" value="1"/>
</dbReference>
<dbReference type="Pfam" id="PF07690">
    <property type="entry name" value="MFS_1"/>
    <property type="match status" value="1"/>
</dbReference>